<evidence type="ECO:0000256" key="5">
    <source>
        <dbReference type="SAM" id="Phobius"/>
    </source>
</evidence>
<feature type="transmembrane region" description="Helical" evidence="5">
    <location>
        <begin position="138"/>
        <end position="156"/>
    </location>
</feature>
<dbReference type="GO" id="GO:0016020">
    <property type="term" value="C:membrane"/>
    <property type="evidence" value="ECO:0007669"/>
    <property type="project" value="UniProtKB-SubCell"/>
</dbReference>
<keyword evidence="3 5" id="KW-1133">Transmembrane helix</keyword>
<keyword evidence="4 5" id="KW-0472">Membrane</keyword>
<sequence>MKTINHSTLNDNYSILIWKIAIGSTVSWEIAKLLGSDHPYLAPLSVILCLQATLNNSVNISIKRVIGTIIGILVTVLIASHVKRNGLNLGLLILIGCFITKCLKFDKIVTHHVAITILFVFVFEHQSKHYAVDRMRDTIIGVIVTVLIQLVWFKIIEKYLKKHSSNTNA</sequence>
<evidence type="ECO:0000313" key="7">
    <source>
        <dbReference type="EMBL" id="MBS4198328.1"/>
    </source>
</evidence>
<evidence type="ECO:0000256" key="2">
    <source>
        <dbReference type="ARBA" id="ARBA00022692"/>
    </source>
</evidence>
<protein>
    <submittedName>
        <fullName evidence="7">FUSC family protein</fullName>
    </submittedName>
</protein>
<evidence type="ECO:0000259" key="6">
    <source>
        <dbReference type="Pfam" id="PF13515"/>
    </source>
</evidence>
<dbReference type="EMBL" id="JAGYPJ010000001">
    <property type="protein sequence ID" value="MBS4198328.1"/>
    <property type="molecule type" value="Genomic_DNA"/>
</dbReference>
<dbReference type="Proteomes" id="UP000682713">
    <property type="component" value="Unassembled WGS sequence"/>
</dbReference>
<proteinExistence type="predicted"/>
<keyword evidence="2 5" id="KW-0812">Transmembrane</keyword>
<gene>
    <name evidence="7" type="ORF">KHA93_01470</name>
</gene>
<feature type="transmembrane region" description="Helical" evidence="5">
    <location>
        <begin position="108"/>
        <end position="126"/>
    </location>
</feature>
<evidence type="ECO:0000256" key="4">
    <source>
        <dbReference type="ARBA" id="ARBA00023136"/>
    </source>
</evidence>
<accession>A0A942TJM9</accession>
<dbReference type="RefSeq" id="WP_213109100.1">
    <property type="nucleotide sequence ID" value="NZ_JAGYPJ010000001.1"/>
</dbReference>
<feature type="domain" description="Integral membrane bound transporter" evidence="6">
    <location>
        <begin position="27"/>
        <end position="148"/>
    </location>
</feature>
<organism evidence="7 8">
    <name type="scientific">Lederbergia citrisecunda</name>
    <dbReference type="NCBI Taxonomy" id="2833583"/>
    <lineage>
        <taxon>Bacteria</taxon>
        <taxon>Bacillati</taxon>
        <taxon>Bacillota</taxon>
        <taxon>Bacilli</taxon>
        <taxon>Bacillales</taxon>
        <taxon>Bacillaceae</taxon>
        <taxon>Lederbergia</taxon>
    </lineage>
</organism>
<comment type="caution">
    <text evidence="7">The sequence shown here is derived from an EMBL/GenBank/DDBJ whole genome shotgun (WGS) entry which is preliminary data.</text>
</comment>
<evidence type="ECO:0000313" key="8">
    <source>
        <dbReference type="Proteomes" id="UP000682713"/>
    </source>
</evidence>
<dbReference type="Pfam" id="PF13515">
    <property type="entry name" value="FUSC_2"/>
    <property type="match status" value="1"/>
</dbReference>
<comment type="subcellular location">
    <subcellularLocation>
        <location evidence="1">Membrane</location>
        <topology evidence="1">Multi-pass membrane protein</topology>
    </subcellularLocation>
</comment>
<dbReference type="AlphaFoldDB" id="A0A942TJM9"/>
<reference evidence="7 8" key="1">
    <citation type="submission" date="2021-05" db="EMBL/GenBank/DDBJ databases">
        <title>Novel Bacillus species.</title>
        <authorList>
            <person name="Liu G."/>
        </authorList>
    </citation>
    <scope>NUCLEOTIDE SEQUENCE [LARGE SCALE GENOMIC DNA]</scope>
    <source>
        <strain evidence="7 8">FJAT-49732</strain>
    </source>
</reference>
<feature type="transmembrane region" description="Helical" evidence="5">
    <location>
        <begin position="65"/>
        <end position="81"/>
    </location>
</feature>
<dbReference type="InterPro" id="IPR049453">
    <property type="entry name" value="Memb_transporter_dom"/>
</dbReference>
<name>A0A942TJM9_9BACI</name>
<evidence type="ECO:0000256" key="3">
    <source>
        <dbReference type="ARBA" id="ARBA00022989"/>
    </source>
</evidence>
<keyword evidence="8" id="KW-1185">Reference proteome</keyword>
<evidence type="ECO:0000256" key="1">
    <source>
        <dbReference type="ARBA" id="ARBA00004141"/>
    </source>
</evidence>